<dbReference type="SMART" id="SM00320">
    <property type="entry name" value="WD40"/>
    <property type="match status" value="6"/>
</dbReference>
<keyword evidence="7" id="KW-0677">Repeat</keyword>
<keyword evidence="6 19" id="KW-0853">WD repeat</keyword>
<evidence type="ECO:0000256" key="3">
    <source>
        <dbReference type="ARBA" id="ARBA00010102"/>
    </source>
</evidence>
<dbReference type="GO" id="GO:0006606">
    <property type="term" value="P:protein import into nucleus"/>
    <property type="evidence" value="ECO:0007669"/>
    <property type="project" value="TreeGrafter"/>
</dbReference>
<evidence type="ECO:0000256" key="6">
    <source>
        <dbReference type="ARBA" id="ARBA00022574"/>
    </source>
</evidence>
<evidence type="ECO:0000256" key="7">
    <source>
        <dbReference type="ARBA" id="ARBA00022737"/>
    </source>
</evidence>
<dbReference type="GO" id="GO:0031080">
    <property type="term" value="C:nuclear pore outer ring"/>
    <property type="evidence" value="ECO:0007669"/>
    <property type="project" value="TreeGrafter"/>
</dbReference>
<evidence type="ECO:0000256" key="9">
    <source>
        <dbReference type="ARBA" id="ARBA00022927"/>
    </source>
</evidence>
<dbReference type="Pfam" id="PF00400">
    <property type="entry name" value="WD40"/>
    <property type="match status" value="4"/>
</dbReference>
<comment type="subunit">
    <text evidence="16">At the nuclear pore: component of the Y-shaped Nup107-160 subcomplex of the nuclear pore complex (NPC). The Nup107-160 subcomplex includes NUP160, NUP133, NUP107, NUP98, NUP85, NUP43, NUP37, SEH1 and SEC13. At the COPII coat complex: interacts with SEC31A and SEC31B. Interacts with SEC16A. Interacts with SEC16B. Component of the GATOR2 subcomplex, composed of MIOS, SEC13, SEH1L, WDR24 and WDR59. The GATOR2 complex interacts with CASTOR1 and CASTOR2; the interaction is negatively regulated by arginine. The GATOR2 complex interacts with SESN1, SESN2 and SESN3; the interaction is negatively regulated by amino acids.</text>
</comment>
<keyword evidence="8" id="KW-0509">mRNA transport</keyword>
<evidence type="ECO:0000256" key="12">
    <source>
        <dbReference type="ARBA" id="ARBA00023228"/>
    </source>
</evidence>
<feature type="compositionally biased region" description="Basic and acidic residues" evidence="20">
    <location>
        <begin position="427"/>
        <end position="441"/>
    </location>
</feature>
<dbReference type="Gene3D" id="2.130.10.10">
    <property type="entry name" value="YVTN repeat-like/Quinoprotein amine dehydrogenase"/>
    <property type="match status" value="1"/>
</dbReference>
<evidence type="ECO:0000256" key="1">
    <source>
        <dbReference type="ARBA" id="ARBA00004567"/>
    </source>
</evidence>
<comment type="similarity">
    <text evidence="3">Belongs to the WD repeat SEC13 family.</text>
</comment>
<keyword evidence="5" id="KW-0813">Transport</keyword>
<dbReference type="GO" id="GO:0032527">
    <property type="term" value="P:protein exit from endoplasmic reticulum"/>
    <property type="evidence" value="ECO:0007669"/>
    <property type="project" value="TreeGrafter"/>
</dbReference>
<dbReference type="PROSITE" id="PS50082">
    <property type="entry name" value="WD_REPEATS_2"/>
    <property type="match status" value="3"/>
</dbReference>
<feature type="repeat" description="WD" evidence="19">
    <location>
        <begin position="99"/>
        <end position="131"/>
    </location>
</feature>
<dbReference type="FunFam" id="2.130.10.10:FF:000017">
    <property type="entry name" value="SEC13 homolog (S. cerevisiae)"/>
    <property type="match status" value="1"/>
</dbReference>
<reference evidence="22" key="1">
    <citation type="journal article" date="2016" name="Nature">
        <title>Genome evolution in the allotetraploid frog Xenopus laevis.</title>
        <authorList>
            <person name="Session A.M."/>
            <person name="Uno Y."/>
            <person name="Kwon T."/>
            <person name="Chapman J.A."/>
            <person name="Toyoda A."/>
            <person name="Takahashi S."/>
            <person name="Fukui A."/>
            <person name="Hikosaka A."/>
            <person name="Suzuki A."/>
            <person name="Kondo M."/>
            <person name="van Heeringen S.J."/>
            <person name="Quigley I."/>
            <person name="Heinz S."/>
            <person name="Ogino H."/>
            <person name="Ochi H."/>
            <person name="Hellsten U."/>
            <person name="Lyons J.B."/>
            <person name="Simakov O."/>
            <person name="Putnam N."/>
            <person name="Stites J."/>
            <person name="Kuroki Y."/>
            <person name="Tanaka T."/>
            <person name="Michiue T."/>
            <person name="Watanabe M."/>
            <person name="Bogdanovic O."/>
            <person name="Lister R."/>
            <person name="Georgiou G."/>
            <person name="Paranjpe S.S."/>
            <person name="van Kruijsbergen I."/>
            <person name="Shu S."/>
            <person name="Carlson J."/>
            <person name="Kinoshita T."/>
            <person name="Ohta Y."/>
            <person name="Mawaribuchi S."/>
            <person name="Jenkins J."/>
            <person name="Grimwood J."/>
            <person name="Schmutz J."/>
            <person name="Mitros T."/>
            <person name="Mozaffari S.V."/>
            <person name="Suzuki Y."/>
            <person name="Haramoto Y."/>
            <person name="Yamamoto T.S."/>
            <person name="Takagi C."/>
            <person name="Heald R."/>
            <person name="Miller K."/>
            <person name="Haudenschild C."/>
            <person name="Kitzman J."/>
            <person name="Nakayama T."/>
            <person name="Izutsu Y."/>
            <person name="Robert J."/>
            <person name="Fortriede J."/>
            <person name="Burns K."/>
            <person name="Lotay V."/>
            <person name="Karimi K."/>
            <person name="Yasuoka Y."/>
            <person name="Dichmann D.S."/>
            <person name="Flajnik M.F."/>
            <person name="Houston D.W."/>
            <person name="Shendure J."/>
            <person name="DuPasquier L."/>
            <person name="Vize P.D."/>
            <person name="Zorn A.M."/>
            <person name="Ito M."/>
            <person name="Marcotte E.M."/>
            <person name="Wallingford J.B."/>
            <person name="Ito Y."/>
            <person name="Asashima M."/>
            <person name="Ueno N."/>
            <person name="Matsuda Y."/>
            <person name="Veenstra G.J."/>
            <person name="Fujiyama A."/>
            <person name="Harland R.M."/>
            <person name="Taira M."/>
            <person name="Rokhsar D.S."/>
        </authorList>
    </citation>
    <scope>NUCLEOTIDE SEQUENCE [LARGE SCALE GENOMIC DNA]</scope>
    <source>
        <strain evidence="22">J</strain>
    </source>
</reference>
<dbReference type="SUPFAM" id="SSF50978">
    <property type="entry name" value="WD40 repeat-like"/>
    <property type="match status" value="1"/>
</dbReference>
<keyword evidence="11" id="KW-0906">Nuclear pore complex</keyword>
<protein>
    <recommendedName>
        <fullName evidence="4">Protein SEC13 homolog</fullName>
    </recommendedName>
    <alternativeName>
        <fullName evidence="17">GATOR2 complex protein SEC13</fullName>
    </alternativeName>
    <alternativeName>
        <fullName evidence="18">SEC13-like protein 1</fullName>
    </alternativeName>
</protein>
<feature type="repeat" description="WD" evidence="19">
    <location>
        <begin position="53"/>
        <end position="96"/>
    </location>
</feature>
<evidence type="ECO:0000256" key="16">
    <source>
        <dbReference type="ARBA" id="ARBA00063070"/>
    </source>
</evidence>
<dbReference type="InterPro" id="IPR036322">
    <property type="entry name" value="WD40_repeat_dom_sf"/>
</dbReference>
<sequence>MVSVINTVDTSHEDMIHDAQMDYYGIRLATCSSDRSVKIFDVKNGGQILIADLRGHEGPVWQVAWAHPMYGNILASCSYDRKVIIWKEENGTWEKTYEYTGHDSSVNSVCWAPHDFGLLLACGSSDGAISILTYTGDGPWEVKKISNAHTIGCNAVSWAPSVVPGSLVDQPSSQKPNYIKRFVSGGCDNLVKIWREEDGQWKEDQKLEAHSDWVRDVAWAPSIGLPTSTIASCSQDGRVYIWTSDDAATNCWTPKLLHKFNDVVWHVSWSITANILAVSGGDNKERDIKEHIETSNYVTEGFNFIKLSLPVCPVSVEKAVYVEDVECGNTLFVQEEIRPVPLLIPTDIRCDGLRCPIPPIEGQLTNREPELSSAIIQEFQLIVPYIETLIRDTENGTSVKGILLGVLLPQVFVYLLEFCWSSRKKAEKDRDEAPAEKESEGPQRPAQTHDNMEEEAELRGSGSKKKEEPRSAKKKKKLHHSEAQEHQGSQRPNNNATMNTEEEKELKQLFQKFICQCLEGDF</sequence>
<evidence type="ECO:0000256" key="15">
    <source>
        <dbReference type="ARBA" id="ARBA00055194"/>
    </source>
</evidence>
<keyword evidence="10" id="KW-0811">Translocation</keyword>
<evidence type="ECO:0000256" key="17">
    <source>
        <dbReference type="ARBA" id="ARBA00079547"/>
    </source>
</evidence>
<proteinExistence type="inferred from homology"/>
<evidence type="ECO:0000256" key="8">
    <source>
        <dbReference type="ARBA" id="ARBA00022816"/>
    </source>
</evidence>
<evidence type="ECO:0000256" key="11">
    <source>
        <dbReference type="ARBA" id="ARBA00023132"/>
    </source>
</evidence>
<dbReference type="Proteomes" id="UP000694892">
    <property type="component" value="Chromosome 4L"/>
</dbReference>
<name>A0A974D7I0_XENLA</name>
<comment type="function">
    <text evidence="15">Functions as a component of the nuclear pore complex (NPC) and the COPII coat. At the endoplasmic reticulum, SEC13 is involved in the biogenesis of COPII-coated vesicles. Required for the exit of adipsin (CFD/ADN), an adipocyte-secreted protein from the endoplasmic reticulum.</text>
</comment>
<evidence type="ECO:0000256" key="4">
    <source>
        <dbReference type="ARBA" id="ARBA00019195"/>
    </source>
</evidence>
<feature type="repeat" description="WD" evidence="19">
    <location>
        <begin position="207"/>
        <end position="242"/>
    </location>
</feature>
<gene>
    <name evidence="21" type="ORF">XELAEV_18023937mg</name>
</gene>
<evidence type="ECO:0000256" key="2">
    <source>
        <dbReference type="ARBA" id="ARBA00004656"/>
    </source>
</evidence>
<comment type="subcellular location">
    <subcellularLocation>
        <location evidence="2">Lysosome membrane</location>
    </subcellularLocation>
    <subcellularLocation>
        <location evidence="1">Nucleus</location>
        <location evidence="1">Nuclear pore complex</location>
    </subcellularLocation>
</comment>
<dbReference type="GO" id="GO:0051028">
    <property type="term" value="P:mRNA transport"/>
    <property type="evidence" value="ECO:0007669"/>
    <property type="project" value="UniProtKB-KW"/>
</dbReference>
<dbReference type="GO" id="GO:0090114">
    <property type="term" value="P:COPII-coated vesicle budding"/>
    <property type="evidence" value="ECO:0007669"/>
    <property type="project" value="TreeGrafter"/>
</dbReference>
<evidence type="ECO:0000256" key="14">
    <source>
        <dbReference type="ARBA" id="ARBA00045501"/>
    </source>
</evidence>
<accession>A0A974D7I0</accession>
<dbReference type="PROSITE" id="PS50294">
    <property type="entry name" value="WD_REPEATS_REGION"/>
    <property type="match status" value="2"/>
</dbReference>
<evidence type="ECO:0000313" key="22">
    <source>
        <dbReference type="Proteomes" id="UP000694892"/>
    </source>
</evidence>
<dbReference type="PANTHER" id="PTHR11024">
    <property type="entry name" value="NUCLEAR PORE COMPLEX PROTEIN SEC13 / SEH1 FAMILY MEMBER"/>
    <property type="match status" value="1"/>
</dbReference>
<dbReference type="InterPro" id="IPR001680">
    <property type="entry name" value="WD40_rpt"/>
</dbReference>
<dbReference type="GO" id="GO:0005198">
    <property type="term" value="F:structural molecule activity"/>
    <property type="evidence" value="ECO:0007669"/>
    <property type="project" value="InterPro"/>
</dbReference>
<keyword evidence="13" id="KW-0539">Nucleus</keyword>
<keyword evidence="9" id="KW-0653">Protein transport</keyword>
<evidence type="ECO:0000256" key="20">
    <source>
        <dbReference type="SAM" id="MobiDB-lite"/>
    </source>
</evidence>
<dbReference type="GO" id="GO:0005765">
    <property type="term" value="C:lysosomal membrane"/>
    <property type="evidence" value="ECO:0007669"/>
    <property type="project" value="UniProtKB-SubCell"/>
</dbReference>
<evidence type="ECO:0000256" key="13">
    <source>
        <dbReference type="ARBA" id="ARBA00023242"/>
    </source>
</evidence>
<feature type="compositionally biased region" description="Polar residues" evidence="20">
    <location>
        <begin position="486"/>
        <end position="499"/>
    </location>
</feature>
<evidence type="ECO:0000313" key="21">
    <source>
        <dbReference type="EMBL" id="OCT85766.1"/>
    </source>
</evidence>
<dbReference type="InterPro" id="IPR015943">
    <property type="entry name" value="WD40/YVTN_repeat-like_dom_sf"/>
</dbReference>
<keyword evidence="12" id="KW-0458">Lysosome</keyword>
<evidence type="ECO:0000256" key="19">
    <source>
        <dbReference type="PROSITE-ProRule" id="PRU00221"/>
    </source>
</evidence>
<evidence type="ECO:0000256" key="10">
    <source>
        <dbReference type="ARBA" id="ARBA00023010"/>
    </source>
</evidence>
<dbReference type="GO" id="GO:0030127">
    <property type="term" value="C:COPII vesicle coat"/>
    <property type="evidence" value="ECO:0007669"/>
    <property type="project" value="TreeGrafter"/>
</dbReference>
<dbReference type="AlphaFoldDB" id="A0A974D7I0"/>
<comment type="function">
    <text evidence="14">As a component of the GATOR2 complex, functions as an activator of the amino acid-sensing branch of the mTORC1 signaling pathway. The GATOR2 complex indirectly activates mTORC1 through the inhibition of the GATOR1 subcomplex. GATOR2 probably acts as an E3 ubiquitin-protein ligase toward GATOR1. In the presence of abundant amino acids, the GATOR2 complex mediates ubiquitination of the NPRL2 core component of the GATOR1 complex, leading to GATOR1 inactivation. In the absence of amino acids, GATOR2 is inhibited, activating the GATOR1 complex. Within the GATOR2 complex, SEC13 and SEH1L are required to stabilize the complex.</text>
</comment>
<feature type="region of interest" description="Disordered" evidence="20">
    <location>
        <begin position="427"/>
        <end position="503"/>
    </location>
</feature>
<dbReference type="GO" id="GO:0032008">
    <property type="term" value="P:positive regulation of TOR signaling"/>
    <property type="evidence" value="ECO:0007669"/>
    <property type="project" value="TreeGrafter"/>
</dbReference>
<evidence type="ECO:0000256" key="18">
    <source>
        <dbReference type="ARBA" id="ARBA00081491"/>
    </source>
</evidence>
<evidence type="ECO:0000256" key="5">
    <source>
        <dbReference type="ARBA" id="ARBA00022448"/>
    </source>
</evidence>
<organism evidence="21 22">
    <name type="scientific">Xenopus laevis</name>
    <name type="common">African clawed frog</name>
    <dbReference type="NCBI Taxonomy" id="8355"/>
    <lineage>
        <taxon>Eukaryota</taxon>
        <taxon>Metazoa</taxon>
        <taxon>Chordata</taxon>
        <taxon>Craniata</taxon>
        <taxon>Vertebrata</taxon>
        <taxon>Euteleostomi</taxon>
        <taxon>Amphibia</taxon>
        <taxon>Batrachia</taxon>
        <taxon>Anura</taxon>
        <taxon>Pipoidea</taxon>
        <taxon>Pipidae</taxon>
        <taxon>Xenopodinae</taxon>
        <taxon>Xenopus</taxon>
        <taxon>Xenopus</taxon>
    </lineage>
</organism>
<dbReference type="EMBL" id="CM004472">
    <property type="protein sequence ID" value="OCT85766.1"/>
    <property type="molecule type" value="Genomic_DNA"/>
</dbReference>
<dbReference type="PANTHER" id="PTHR11024:SF2">
    <property type="entry name" value="PROTEIN SEC13 HOMOLOG"/>
    <property type="match status" value="1"/>
</dbReference>
<dbReference type="InterPro" id="IPR037363">
    <property type="entry name" value="Sec13/Seh1_fam"/>
</dbReference>